<dbReference type="Pfam" id="PF22548">
    <property type="entry name" value="AEP-TOTE"/>
    <property type="match status" value="1"/>
</dbReference>
<sequence length="1072" mass="120101">MSWPRTQDEYLALAGQILELIGGRRDVAPAHYDFTNDDGERIKGWSPWRGRRLANDYQLQEGEKETRKNGQRYLLRKLDEESLHSHLQGKKRLGVYPLDDNDQVKLLATDFDDHSGTLDPAMVWNEVRNFWEICEANGFSAHIERSKSGTGYHVWIFFDDFVPAVKVRGIGRYLMEDAGAIRDDEDFSTFDRFFPSQPFRSGKGFGNLIGLPMFGQREYTQGKSAWVDPQSGDTIQEPIDYICTILANGRVPAGMVDEFINEDPDSITLEKKEDVYTRSARTGDEKLGTKEELEQVFARCKFMNWASDPVVQPEVSEPLWYSMISNGARFDDEDRLHEASRYHGSYSALETGNKIATARTSGPRTCKVVCSDGFGNCPKGGCALPSGEITKSPAGLGAWARPKREDTYDPGAAFADAPPEAEINETPRKTPTKANNRSVDVELTGFDPIEGTPWNKTDKDELEIYEETGQPWPDTGSQWFLSNDGLQMANRAGEPGTFIATKPIWVDSLTTDAFHEWGMVVKFFDFRWNIKSLAFPMSRLSESGGKLGMELRNQGAALVAGKEKWLCRYFDFMASQNQKFSLAATKLGWFEKDREHVFVMPEHIIGNTDQEIIFQTSMASDAKCLSPKGTLTEWQKHIADPALGNPIPMFAIMCALAGPLVKLGRGESAGFHFYGTTSGGKTTLIQMAASVWGDGTDPQEGAEHTSIRKWHSTGNALEATAQMHNDIVLCLDEISQVDPAELGNIIYMLSGGQPKARSQIEGGLKKQNTWRVLFLSNGEKTIGQILQQVGQAEKGGQRHRLPDIPCDQPDGNGSGVFLDYHKQNPKVFVDDIKDACGSYFGSAGPTFVSYLIALMKEKGSLQLIGELKERVRDLEQKLCEGINDLPNDGMRVIRRLAIVGVAGMYASNIQLENLKGAEILSWELKDIFLALAHIRNLWLKELGEERSETDRALAHFRSELLSNMAFFQNVNHEVMVQNRLGWRNEDYVMVLPKAMNHLAGDFDKNTILKEIKKQGKLKHEKDRLTYKLCTAKGEKSRPSVYWVNISFLGDVDNTPDPNAEEQAAYREAAKYL</sequence>
<evidence type="ECO:0000313" key="4">
    <source>
        <dbReference type="EMBL" id="MCW7555544.1"/>
    </source>
</evidence>
<name>A0ABT3N1N8_9GAMM</name>
<dbReference type="InterPro" id="IPR009270">
    <property type="entry name" value="DUF927"/>
</dbReference>
<comment type="caution">
    <text evidence="4">The sequence shown here is derived from an EMBL/GenBank/DDBJ whole genome shotgun (WGS) entry which is preliminary data.</text>
</comment>
<feature type="domain" description="Cch helix turn helix" evidence="2">
    <location>
        <begin position="949"/>
        <end position="1045"/>
    </location>
</feature>
<gene>
    <name evidence="4" type="ORF">NX722_23555</name>
</gene>
<dbReference type="RefSeq" id="WP_262565295.1">
    <property type="nucleotide sequence ID" value="NZ_JAPFCC010000001.1"/>
</dbReference>
<organism evidence="4 5">
    <name type="scientific">Endozoicomonas gorgoniicola</name>
    <dbReference type="NCBI Taxonomy" id="1234144"/>
    <lineage>
        <taxon>Bacteria</taxon>
        <taxon>Pseudomonadati</taxon>
        <taxon>Pseudomonadota</taxon>
        <taxon>Gammaproteobacteria</taxon>
        <taxon>Oceanospirillales</taxon>
        <taxon>Endozoicomonadaceae</taxon>
        <taxon>Endozoicomonas</taxon>
    </lineage>
</organism>
<dbReference type="InterPro" id="IPR040538">
    <property type="entry name" value="Cch_HTH"/>
</dbReference>
<evidence type="ECO:0000259" key="3">
    <source>
        <dbReference type="Pfam" id="PF22548"/>
    </source>
</evidence>
<accession>A0ABT3N1N8</accession>
<dbReference type="Pfam" id="PF18662">
    <property type="entry name" value="HTH_56"/>
    <property type="match status" value="1"/>
</dbReference>
<feature type="domain" description="TOTE conflict system primase" evidence="3">
    <location>
        <begin position="20"/>
        <end position="242"/>
    </location>
</feature>
<keyword evidence="5" id="KW-1185">Reference proteome</keyword>
<evidence type="ECO:0000259" key="1">
    <source>
        <dbReference type="Pfam" id="PF06048"/>
    </source>
</evidence>
<evidence type="ECO:0000259" key="2">
    <source>
        <dbReference type="Pfam" id="PF18662"/>
    </source>
</evidence>
<dbReference type="Pfam" id="PF06048">
    <property type="entry name" value="DUF927"/>
    <property type="match status" value="1"/>
</dbReference>
<dbReference type="InterPro" id="IPR054347">
    <property type="entry name" value="TOTE_primase"/>
</dbReference>
<evidence type="ECO:0000313" key="5">
    <source>
        <dbReference type="Proteomes" id="UP001209854"/>
    </source>
</evidence>
<feature type="domain" description="DUF927" evidence="1">
    <location>
        <begin position="493"/>
        <end position="768"/>
    </location>
</feature>
<reference evidence="4 5" key="1">
    <citation type="submission" date="2022-10" db="EMBL/GenBank/DDBJ databases">
        <title>High-quality genome sequences of two octocoral-associated bacteria, Endozoicomonas euniceicola EF212 and Endozoicomonas gorgoniicola PS125.</title>
        <authorList>
            <person name="Chiou Y.-J."/>
            <person name="Chen Y.-H."/>
        </authorList>
    </citation>
    <scope>NUCLEOTIDE SEQUENCE [LARGE SCALE GENOMIC DNA]</scope>
    <source>
        <strain evidence="4 5">PS125</strain>
    </source>
</reference>
<dbReference type="Proteomes" id="UP001209854">
    <property type="component" value="Unassembled WGS sequence"/>
</dbReference>
<dbReference type="EMBL" id="JAPFCC010000001">
    <property type="protein sequence ID" value="MCW7555544.1"/>
    <property type="molecule type" value="Genomic_DNA"/>
</dbReference>
<protein>
    <submittedName>
        <fullName evidence="4">DUF927 domain-containing protein</fullName>
    </submittedName>
</protein>
<proteinExistence type="predicted"/>